<gene>
    <name evidence="1" type="ORF">DGAL_LOCUS10560</name>
</gene>
<keyword evidence="2" id="KW-1185">Reference proteome</keyword>
<accession>A0A8J2WLG8</accession>
<dbReference type="Gene3D" id="2.60.40.1930">
    <property type="match status" value="1"/>
</dbReference>
<reference evidence="1" key="1">
    <citation type="submission" date="2021-11" db="EMBL/GenBank/DDBJ databases">
        <authorList>
            <person name="Schell T."/>
        </authorList>
    </citation>
    <scope>NUCLEOTIDE SEQUENCE</scope>
    <source>
        <strain evidence="1">M5</strain>
    </source>
</reference>
<sequence length="610" mass="68920">MIAGVCASHHWSLDDNWHVRNFVTRQWHRFEDPTTRYSVYRIHVVVLPPSPNLVFKALITNRSGQHVASGIGQHAVDAGTSSNLLLKVLHILFYFRLSFYSSFHYPKRLPPQTGNLRSTASATGHSYQGESASLPFGMSFHIIVQSNQKILFANGMTDVRFRIILTQMDLKPYTDPITIFILDPQGFFIPRWPSRNPTNGVVSLYQRVNVSLTYQLPSNPSADNWTIRTEATQQVHDHQFMVEHYYIRLHPIFQVMPSTPAYVLDSNETWYTVEVTTSVHSGFVVNGNVTVHAVTTLLPNYFMGEPRDGYIETRIIRAQLKFEFAGAKTAVFKPGMAFVGHVYVMYDDDQHDQALTPEKLAGATITLKPVVTSFNGQLKTLPEIAEFDNCMELVYTIFEYNNFSFSSCCYVYDAEHIVIEFRDDYSQVDGGAQRCQIDASTSATYKDGEDDKVTAELQAVAYSYSAAKEMYVHVETSTAYDQLGENVIIHLRSYFAFQVYSYVVVSKGATMISTHFTPVGLEESGSCFGIARYSRRRVAHHSLLKIPSLRFRKSYKASITFCVDVFGPVFPSTPITTNSMPSRSLRGTEVTLFNLATTLWSSLSPFDEPT</sequence>
<dbReference type="OrthoDB" id="8331739at2759"/>
<dbReference type="AlphaFoldDB" id="A0A8J2WLG8"/>
<organism evidence="1 2">
    <name type="scientific">Daphnia galeata</name>
    <dbReference type="NCBI Taxonomy" id="27404"/>
    <lineage>
        <taxon>Eukaryota</taxon>
        <taxon>Metazoa</taxon>
        <taxon>Ecdysozoa</taxon>
        <taxon>Arthropoda</taxon>
        <taxon>Crustacea</taxon>
        <taxon>Branchiopoda</taxon>
        <taxon>Diplostraca</taxon>
        <taxon>Cladocera</taxon>
        <taxon>Anomopoda</taxon>
        <taxon>Daphniidae</taxon>
        <taxon>Daphnia</taxon>
    </lineage>
</organism>
<dbReference type="InterPro" id="IPR050473">
    <property type="entry name" value="A2M/Complement_sys"/>
</dbReference>
<dbReference type="Proteomes" id="UP000789390">
    <property type="component" value="Unassembled WGS sequence"/>
</dbReference>
<name>A0A8J2WLG8_9CRUS</name>
<evidence type="ECO:0000313" key="1">
    <source>
        <dbReference type="EMBL" id="CAH0107269.1"/>
    </source>
</evidence>
<protein>
    <submittedName>
        <fullName evidence="1">Uncharacterized protein</fullName>
    </submittedName>
</protein>
<dbReference type="EMBL" id="CAKKLH010000259">
    <property type="protein sequence ID" value="CAH0107269.1"/>
    <property type="molecule type" value="Genomic_DNA"/>
</dbReference>
<comment type="caution">
    <text evidence="1">The sequence shown here is derived from an EMBL/GenBank/DDBJ whole genome shotgun (WGS) entry which is preliminary data.</text>
</comment>
<dbReference type="PANTHER" id="PTHR11412">
    <property type="entry name" value="MACROGLOBULIN / COMPLEMENT"/>
    <property type="match status" value="1"/>
</dbReference>
<evidence type="ECO:0000313" key="2">
    <source>
        <dbReference type="Proteomes" id="UP000789390"/>
    </source>
</evidence>
<proteinExistence type="predicted"/>
<dbReference type="PANTHER" id="PTHR11412:SF146">
    <property type="entry name" value="CD109 ANTIGEN"/>
    <property type="match status" value="1"/>
</dbReference>